<gene>
    <name evidence="2" type="ORF">GCM10010394_62790</name>
</gene>
<comment type="caution">
    <text evidence="2">The sequence shown here is derived from an EMBL/GenBank/DDBJ whole genome shotgun (WGS) entry which is preliminary data.</text>
</comment>
<feature type="compositionally biased region" description="Basic and acidic residues" evidence="1">
    <location>
        <begin position="41"/>
        <end position="65"/>
    </location>
</feature>
<evidence type="ECO:0000313" key="2">
    <source>
        <dbReference type="EMBL" id="GAA0623509.1"/>
    </source>
</evidence>
<feature type="region of interest" description="Disordered" evidence="1">
    <location>
        <begin position="1"/>
        <end position="24"/>
    </location>
</feature>
<keyword evidence="3" id="KW-1185">Reference proteome</keyword>
<accession>A0ABN1GYC4</accession>
<evidence type="ECO:0000256" key="1">
    <source>
        <dbReference type="SAM" id="MobiDB-lite"/>
    </source>
</evidence>
<proteinExistence type="predicted"/>
<evidence type="ECO:0000313" key="3">
    <source>
        <dbReference type="Proteomes" id="UP001500668"/>
    </source>
</evidence>
<sequence length="72" mass="7958">MELMWAFPVGLPTGPEQGPEPVGAPGCDVCDAWHADREAARETRERTRFRRANAELTRHPDHLARPGEAPGL</sequence>
<dbReference type="EMBL" id="BAAACA010000052">
    <property type="protein sequence ID" value="GAA0623509.1"/>
    <property type="molecule type" value="Genomic_DNA"/>
</dbReference>
<dbReference type="Proteomes" id="UP001500668">
    <property type="component" value="Unassembled WGS sequence"/>
</dbReference>
<name>A0ABN1GYC4_9ACTN</name>
<feature type="region of interest" description="Disordered" evidence="1">
    <location>
        <begin position="41"/>
        <end position="72"/>
    </location>
</feature>
<organism evidence="2 3">
    <name type="scientific">Streptomyces crystallinus</name>
    <dbReference type="NCBI Taxonomy" id="68191"/>
    <lineage>
        <taxon>Bacteria</taxon>
        <taxon>Bacillati</taxon>
        <taxon>Actinomycetota</taxon>
        <taxon>Actinomycetes</taxon>
        <taxon>Kitasatosporales</taxon>
        <taxon>Streptomycetaceae</taxon>
        <taxon>Streptomyces</taxon>
    </lineage>
</organism>
<reference evidence="2 3" key="1">
    <citation type="journal article" date="2019" name="Int. J. Syst. Evol. Microbiol.">
        <title>The Global Catalogue of Microorganisms (GCM) 10K type strain sequencing project: providing services to taxonomists for standard genome sequencing and annotation.</title>
        <authorList>
            <consortium name="The Broad Institute Genomics Platform"/>
            <consortium name="The Broad Institute Genome Sequencing Center for Infectious Disease"/>
            <person name="Wu L."/>
            <person name="Ma J."/>
        </authorList>
    </citation>
    <scope>NUCLEOTIDE SEQUENCE [LARGE SCALE GENOMIC DNA]</scope>
    <source>
        <strain evidence="2 3">JCM 5067</strain>
    </source>
</reference>
<protein>
    <submittedName>
        <fullName evidence="2">Uncharacterized protein</fullName>
    </submittedName>
</protein>